<feature type="domain" description="HTH tetR-type" evidence="5">
    <location>
        <begin position="13"/>
        <end position="73"/>
    </location>
</feature>
<dbReference type="SUPFAM" id="SSF48498">
    <property type="entry name" value="Tetracyclin repressor-like, C-terminal domain"/>
    <property type="match status" value="1"/>
</dbReference>
<dbReference type="KEGG" id="fri:FraEuI1c_6614"/>
<evidence type="ECO:0000259" key="5">
    <source>
        <dbReference type="PROSITE" id="PS50977"/>
    </source>
</evidence>
<keyword evidence="7" id="KW-1185">Reference proteome</keyword>
<evidence type="ECO:0000313" key="6">
    <source>
        <dbReference type="EMBL" id="ADP84585.1"/>
    </source>
</evidence>
<dbReference type="EMBL" id="CP002299">
    <property type="protein sequence ID" value="ADP84585.1"/>
    <property type="molecule type" value="Genomic_DNA"/>
</dbReference>
<dbReference type="GO" id="GO:0003700">
    <property type="term" value="F:DNA-binding transcription factor activity"/>
    <property type="evidence" value="ECO:0007669"/>
    <property type="project" value="TreeGrafter"/>
</dbReference>
<dbReference type="STRING" id="298654.FraEuI1c_6614"/>
<evidence type="ECO:0000256" key="3">
    <source>
        <dbReference type="ARBA" id="ARBA00023163"/>
    </source>
</evidence>
<dbReference type="GO" id="GO:0000976">
    <property type="term" value="F:transcription cis-regulatory region binding"/>
    <property type="evidence" value="ECO:0007669"/>
    <property type="project" value="TreeGrafter"/>
</dbReference>
<dbReference type="Proteomes" id="UP000002484">
    <property type="component" value="Chromosome"/>
</dbReference>
<evidence type="ECO:0000256" key="4">
    <source>
        <dbReference type="PROSITE-ProRule" id="PRU00335"/>
    </source>
</evidence>
<evidence type="ECO:0000256" key="2">
    <source>
        <dbReference type="ARBA" id="ARBA00023125"/>
    </source>
</evidence>
<dbReference type="PROSITE" id="PS50977">
    <property type="entry name" value="HTH_TETR_2"/>
    <property type="match status" value="1"/>
</dbReference>
<dbReference type="Gene3D" id="1.10.10.60">
    <property type="entry name" value="Homeodomain-like"/>
    <property type="match status" value="1"/>
</dbReference>
<dbReference type="Pfam" id="PF16859">
    <property type="entry name" value="TetR_C_11"/>
    <property type="match status" value="1"/>
</dbReference>
<dbReference type="Gene3D" id="1.10.357.10">
    <property type="entry name" value="Tetracycline Repressor, domain 2"/>
    <property type="match status" value="1"/>
</dbReference>
<evidence type="ECO:0000313" key="7">
    <source>
        <dbReference type="Proteomes" id="UP000002484"/>
    </source>
</evidence>
<organism evidence="6 7">
    <name type="scientific">Pseudofrankia inefficax (strain DSM 45817 / CECT 9037 / DDB 130130 / EuI1c)</name>
    <name type="common">Frankia inefficax</name>
    <dbReference type="NCBI Taxonomy" id="298654"/>
    <lineage>
        <taxon>Bacteria</taxon>
        <taxon>Bacillati</taxon>
        <taxon>Actinomycetota</taxon>
        <taxon>Actinomycetes</taxon>
        <taxon>Frankiales</taxon>
        <taxon>Frankiaceae</taxon>
        <taxon>Pseudofrankia</taxon>
    </lineage>
</organism>
<sequence length="192" mass="20461">MRDELARGRPRDPGIDARALASAREILAEGGFAATTVQAVARRAGVGASAIYRRWPSRVALVESAVFPGPDALNLTHTGDIDADVRRLVAAYCGLFDSPAARAAIPGLFAAYQSQPDRHRVVVDRVGEGVRPAFRAMLAAAAPGSVEPGLDPDTVLDVLIGAALYRSFVHPFTGRDNPPDRIAEFLLRALRP</sequence>
<feature type="DNA-binding region" description="H-T-H motif" evidence="4">
    <location>
        <begin position="36"/>
        <end position="55"/>
    </location>
</feature>
<dbReference type="Pfam" id="PF00440">
    <property type="entry name" value="TetR_N"/>
    <property type="match status" value="1"/>
</dbReference>
<accession>E3J9T2</accession>
<protein>
    <submittedName>
        <fullName evidence="6">Regulatory protein TetR</fullName>
    </submittedName>
</protein>
<keyword evidence="3" id="KW-0804">Transcription</keyword>
<dbReference type="eggNOG" id="COG1309">
    <property type="taxonomic scope" value="Bacteria"/>
</dbReference>
<dbReference type="RefSeq" id="WP_013427696.1">
    <property type="nucleotide sequence ID" value="NC_014666.1"/>
</dbReference>
<dbReference type="InterPro" id="IPR050109">
    <property type="entry name" value="HTH-type_TetR-like_transc_reg"/>
</dbReference>
<dbReference type="InParanoid" id="E3J9T2"/>
<reference evidence="6 7" key="1">
    <citation type="submission" date="2010-10" db="EMBL/GenBank/DDBJ databases">
        <title>Complete sequence of Frankia sp. EuI1c.</title>
        <authorList>
            <consortium name="US DOE Joint Genome Institute"/>
            <person name="Lucas S."/>
            <person name="Copeland A."/>
            <person name="Lapidus A."/>
            <person name="Cheng J.-F."/>
            <person name="Bruce D."/>
            <person name="Goodwin L."/>
            <person name="Pitluck S."/>
            <person name="Chertkov O."/>
            <person name="Detter J.C."/>
            <person name="Han C."/>
            <person name="Tapia R."/>
            <person name="Land M."/>
            <person name="Hauser L."/>
            <person name="Jeffries C."/>
            <person name="Kyrpides N."/>
            <person name="Ivanova N."/>
            <person name="Mikhailova N."/>
            <person name="Beauchemin N."/>
            <person name="Sen A."/>
            <person name="Sur S.A."/>
            <person name="Gtari M."/>
            <person name="Wall L."/>
            <person name="Tisa L."/>
            <person name="Woyke T."/>
        </authorList>
    </citation>
    <scope>NUCLEOTIDE SEQUENCE [LARGE SCALE GENOMIC DNA]</scope>
    <source>
        <strain evidence="7">DSM 45817 / CECT 9037 / EuI1c</strain>
    </source>
</reference>
<dbReference type="SUPFAM" id="SSF46689">
    <property type="entry name" value="Homeodomain-like"/>
    <property type="match status" value="1"/>
</dbReference>
<dbReference type="InterPro" id="IPR036271">
    <property type="entry name" value="Tet_transcr_reg_TetR-rel_C_sf"/>
</dbReference>
<dbReference type="PANTHER" id="PTHR30055">
    <property type="entry name" value="HTH-TYPE TRANSCRIPTIONAL REGULATOR RUTR"/>
    <property type="match status" value="1"/>
</dbReference>
<name>E3J9T2_PSEI1</name>
<dbReference type="AlphaFoldDB" id="E3J9T2"/>
<dbReference type="InterPro" id="IPR001647">
    <property type="entry name" value="HTH_TetR"/>
</dbReference>
<gene>
    <name evidence="6" type="ordered locus">FraEuI1c_6614</name>
</gene>
<dbReference type="HOGENOM" id="CLU_069356_25_6_11"/>
<evidence type="ECO:0000256" key="1">
    <source>
        <dbReference type="ARBA" id="ARBA00023015"/>
    </source>
</evidence>
<dbReference type="PANTHER" id="PTHR30055:SF230">
    <property type="entry name" value="TRANSCRIPTIONAL REGULATORY PROTEIN (PROBABLY TETR-FAMILY)-RELATED"/>
    <property type="match status" value="1"/>
</dbReference>
<proteinExistence type="predicted"/>
<dbReference type="OrthoDB" id="9796019at2"/>
<dbReference type="InterPro" id="IPR011075">
    <property type="entry name" value="TetR_C"/>
</dbReference>
<keyword evidence="1" id="KW-0805">Transcription regulation</keyword>
<keyword evidence="2 4" id="KW-0238">DNA-binding</keyword>
<dbReference type="PRINTS" id="PR00455">
    <property type="entry name" value="HTHTETR"/>
</dbReference>
<dbReference type="InterPro" id="IPR009057">
    <property type="entry name" value="Homeodomain-like_sf"/>
</dbReference>